<protein>
    <submittedName>
        <fullName evidence="2">Uncharacterized protein</fullName>
    </submittedName>
</protein>
<organism evidence="2 4">
    <name type="scientific">Natronobacterium gregoryi (strain ATCC 43098 / DSM 3393 / CCM 3738 / CIP 104747 / IAM 13177 / JCM 8860 / NBRC 102187 / NCIMB 2189 / SP2)</name>
    <dbReference type="NCBI Taxonomy" id="797304"/>
    <lineage>
        <taxon>Archaea</taxon>
        <taxon>Methanobacteriati</taxon>
        <taxon>Methanobacteriota</taxon>
        <taxon>Stenosarchaea group</taxon>
        <taxon>Halobacteria</taxon>
        <taxon>Halobacteriales</taxon>
        <taxon>Natrialbaceae</taxon>
        <taxon>Natronobacterium</taxon>
    </lineage>
</organism>
<dbReference type="Proteomes" id="UP000234484">
    <property type="component" value="Unassembled WGS sequence"/>
</dbReference>
<evidence type="ECO:0000313" key="5">
    <source>
        <dbReference type="Proteomes" id="UP000234484"/>
    </source>
</evidence>
<accession>L9YJ63</accession>
<evidence type="ECO:0000256" key="1">
    <source>
        <dbReference type="SAM" id="MobiDB-lite"/>
    </source>
</evidence>
<dbReference type="AlphaFoldDB" id="L9YJ63"/>
<dbReference type="EMBL" id="AOIC01000022">
    <property type="protein sequence ID" value="ELY72968.1"/>
    <property type="molecule type" value="Genomic_DNA"/>
</dbReference>
<proteinExistence type="predicted"/>
<dbReference type="EMBL" id="PKKI01000014">
    <property type="protein sequence ID" value="PLK21018.1"/>
    <property type="molecule type" value="Genomic_DNA"/>
</dbReference>
<feature type="region of interest" description="Disordered" evidence="1">
    <location>
        <begin position="1"/>
        <end position="77"/>
    </location>
</feature>
<evidence type="ECO:0000313" key="2">
    <source>
        <dbReference type="EMBL" id="ELY72968.1"/>
    </source>
</evidence>
<dbReference type="Proteomes" id="UP000011613">
    <property type="component" value="Unassembled WGS sequence"/>
</dbReference>
<name>L9YJ63_NATGS</name>
<feature type="compositionally biased region" description="Polar residues" evidence="1">
    <location>
        <begin position="1"/>
        <end position="13"/>
    </location>
</feature>
<sequence>MGRHQSSSRSILPTNGRKFGLEWPSPSADGDERNRVEPLPSSGSSPARATRHHHERHRAFLERVDFGDSTGSNESYG</sequence>
<reference evidence="3 5" key="2">
    <citation type="submission" date="2017-12" db="EMBL/GenBank/DDBJ databases">
        <title>The characterization of oligonucleotides binding to NgAgo.</title>
        <authorList>
            <person name="Jiang L."/>
            <person name="He B."/>
            <person name="Kang J."/>
            <person name="Yu M."/>
            <person name="Li N."/>
            <person name="Fang Y."/>
            <person name="Tang Z."/>
            <person name="Wu P."/>
            <person name="Yao P."/>
            <person name="Huang J."/>
        </authorList>
    </citation>
    <scope>NUCLEOTIDE SEQUENCE [LARGE SCALE GENOMIC DNA]</scope>
    <source>
        <strain evidence="3 5">SP2</strain>
        <tissue evidence="3">Freeze-dried powder thallus</tissue>
    </source>
</reference>
<comment type="caution">
    <text evidence="2">The sequence shown here is derived from an EMBL/GenBank/DDBJ whole genome shotgun (WGS) entry which is preliminary data.</text>
</comment>
<gene>
    <name evidence="2" type="ORF">C490_02276</name>
    <name evidence="3" type="ORF">CYV19_06175</name>
</gene>
<evidence type="ECO:0000313" key="4">
    <source>
        <dbReference type="Proteomes" id="UP000011613"/>
    </source>
</evidence>
<evidence type="ECO:0000313" key="3">
    <source>
        <dbReference type="EMBL" id="PLK21018.1"/>
    </source>
</evidence>
<reference evidence="2 4" key="1">
    <citation type="journal article" date="2014" name="PLoS Genet.">
        <title>Phylogenetically driven sequencing of extremely halophilic archaea reveals strategies for static and dynamic osmo-response.</title>
        <authorList>
            <person name="Becker E.A."/>
            <person name="Seitzer P.M."/>
            <person name="Tritt A."/>
            <person name="Larsen D."/>
            <person name="Krusor M."/>
            <person name="Yao A.I."/>
            <person name="Wu D."/>
            <person name="Madern D."/>
            <person name="Eisen J.A."/>
            <person name="Darling A.E."/>
            <person name="Facciotti M.T."/>
        </authorList>
    </citation>
    <scope>NUCLEOTIDE SEQUENCE [LARGE SCALE GENOMIC DNA]</scope>
    <source>
        <strain evidence="2 4">SP2</strain>
    </source>
</reference>